<evidence type="ECO:0000259" key="2">
    <source>
        <dbReference type="Pfam" id="PF14355"/>
    </source>
</evidence>
<evidence type="ECO:0000313" key="3">
    <source>
        <dbReference type="EMBL" id="MEJ8822225.1"/>
    </source>
</evidence>
<dbReference type="Pfam" id="PF14355">
    <property type="entry name" value="Abi_C"/>
    <property type="match status" value="1"/>
</dbReference>
<feature type="region of interest" description="Disordered" evidence="1">
    <location>
        <begin position="280"/>
        <end position="304"/>
    </location>
</feature>
<name>A0ABU8VX67_9BURK</name>
<dbReference type="EMBL" id="JBBKZV010000004">
    <property type="protein sequence ID" value="MEJ8822225.1"/>
    <property type="molecule type" value="Genomic_DNA"/>
</dbReference>
<organism evidence="3 4">
    <name type="scientific">Variovorax humicola</name>
    <dbReference type="NCBI Taxonomy" id="1769758"/>
    <lineage>
        <taxon>Bacteria</taxon>
        <taxon>Pseudomonadati</taxon>
        <taxon>Pseudomonadota</taxon>
        <taxon>Betaproteobacteria</taxon>
        <taxon>Burkholderiales</taxon>
        <taxon>Comamonadaceae</taxon>
        <taxon>Variovorax</taxon>
    </lineage>
</organism>
<evidence type="ECO:0000313" key="4">
    <source>
        <dbReference type="Proteomes" id="UP001363010"/>
    </source>
</evidence>
<proteinExistence type="predicted"/>
<protein>
    <submittedName>
        <fullName evidence="3">Abortive infection family protein</fullName>
    </submittedName>
</protein>
<comment type="caution">
    <text evidence="3">The sequence shown here is derived from an EMBL/GenBank/DDBJ whole genome shotgun (WGS) entry which is preliminary data.</text>
</comment>
<reference evidence="3 4" key="1">
    <citation type="submission" date="2024-03" db="EMBL/GenBank/DDBJ databases">
        <title>Novel species of the genus Variovorax.</title>
        <authorList>
            <person name="Liu Q."/>
            <person name="Xin Y.-H."/>
        </authorList>
    </citation>
    <scope>NUCLEOTIDE SEQUENCE [LARGE SCALE GENOMIC DNA]</scope>
    <source>
        <strain evidence="3 4">KACC 18501</strain>
    </source>
</reference>
<feature type="domain" description="Abortive infection protein-like C-terminal" evidence="2">
    <location>
        <begin position="195"/>
        <end position="269"/>
    </location>
</feature>
<accession>A0ABU8VX67</accession>
<dbReference type="Proteomes" id="UP001363010">
    <property type="component" value="Unassembled WGS sequence"/>
</dbReference>
<keyword evidence="4" id="KW-1185">Reference proteome</keyword>
<evidence type="ECO:0000256" key="1">
    <source>
        <dbReference type="SAM" id="MobiDB-lite"/>
    </source>
</evidence>
<sequence>MAKPIPSALLAIVSDIVSTVETHASMDSLFIYAEAPGDPPEGSKHVKAQEWLRNTNKQHPEPLAVVGRIISGYMEDPVMAADYAPPAWTREDEYTLKKRESVRKIETVLANNGLQYRVGGFITGGGLAPSKTLGQLIKGRDMPAIHREFDRATETVEAKPREAVSAASNILESIFKTYIDDNKLTMPDKQDLQPVFKVVRADLGLEPASIVDRDLQRIITGLFSIVDGIGALRTHAGSAHSEGRRGYKLEPRHARLAVNAAHTVATFVMETWDKKVGFRATPPAIKPKGRRPLSFSDLDDDTPF</sequence>
<gene>
    <name evidence="3" type="ORF">WKW80_09255</name>
</gene>
<dbReference type="RefSeq" id="WP_340363275.1">
    <property type="nucleotide sequence ID" value="NZ_JBBKZV010000004.1"/>
</dbReference>
<dbReference type="InterPro" id="IPR026001">
    <property type="entry name" value="Abi-like_C"/>
</dbReference>